<feature type="signal peptide" evidence="6">
    <location>
        <begin position="1"/>
        <end position="29"/>
    </location>
</feature>
<dbReference type="EC" id="3.1.6.-" evidence="8"/>
<evidence type="ECO:0000259" key="7">
    <source>
        <dbReference type="Pfam" id="PF00884"/>
    </source>
</evidence>
<dbReference type="EMBL" id="UFYN01000008">
    <property type="protein sequence ID" value="STE75805.1"/>
    <property type="molecule type" value="Genomic_DNA"/>
</dbReference>
<feature type="modified residue" description="3-oxoalanine (Ser)" evidence="5">
    <location>
        <position position="132"/>
    </location>
</feature>
<evidence type="ECO:0000256" key="6">
    <source>
        <dbReference type="SAM" id="SignalP"/>
    </source>
</evidence>
<dbReference type="GO" id="GO:0047753">
    <property type="term" value="F:choline-sulfatase activity"/>
    <property type="evidence" value="ECO:0007669"/>
    <property type="project" value="UniProtKB-EC"/>
</dbReference>
<keyword evidence="2" id="KW-0479">Metal-binding</keyword>
<evidence type="ECO:0000256" key="5">
    <source>
        <dbReference type="PIRSR" id="PIRSR600917-52"/>
    </source>
</evidence>
<dbReference type="PANTHER" id="PTHR42693:SF53">
    <property type="entry name" value="ENDO-4-O-SULFATASE"/>
    <property type="match status" value="1"/>
</dbReference>
<accession>A0A376JYV9</accession>
<dbReference type="FunFam" id="3.40.720.10:FF:000024">
    <property type="entry name" value="Sulfatase YdeN"/>
    <property type="match status" value="1"/>
</dbReference>
<keyword evidence="3 8" id="KW-0378">Hydrolase</keyword>
<dbReference type="Pfam" id="PF00884">
    <property type="entry name" value="Sulfatase"/>
    <property type="match status" value="1"/>
</dbReference>
<dbReference type="PROSITE" id="PS00523">
    <property type="entry name" value="SULFATASE_1"/>
    <property type="match status" value="1"/>
</dbReference>
<dbReference type="Proteomes" id="UP000254219">
    <property type="component" value="Unassembled WGS sequence"/>
</dbReference>
<evidence type="ECO:0000313" key="8">
    <source>
        <dbReference type="EMBL" id="STE75805.1"/>
    </source>
</evidence>
<evidence type="ECO:0000256" key="2">
    <source>
        <dbReference type="ARBA" id="ARBA00022723"/>
    </source>
</evidence>
<evidence type="ECO:0000256" key="3">
    <source>
        <dbReference type="ARBA" id="ARBA00022801"/>
    </source>
</evidence>
<dbReference type="PANTHER" id="PTHR42693">
    <property type="entry name" value="ARYLSULFATASE FAMILY MEMBER"/>
    <property type="match status" value="1"/>
</dbReference>
<dbReference type="AlphaFoldDB" id="A0A376JYV9"/>
<dbReference type="GO" id="GO:0004065">
    <property type="term" value="F:arylsulfatase activity"/>
    <property type="evidence" value="ECO:0007669"/>
    <property type="project" value="TreeGrafter"/>
</dbReference>
<dbReference type="InterPro" id="IPR000917">
    <property type="entry name" value="Sulfatase_N"/>
</dbReference>
<dbReference type="InterPro" id="IPR017850">
    <property type="entry name" value="Alkaline_phosphatase_core_sf"/>
</dbReference>
<dbReference type="GO" id="GO:0046872">
    <property type="term" value="F:metal ion binding"/>
    <property type="evidence" value="ECO:0007669"/>
    <property type="project" value="UniProtKB-KW"/>
</dbReference>
<dbReference type="InterPro" id="IPR024607">
    <property type="entry name" value="Sulfatase_CS"/>
</dbReference>
<dbReference type="PROSITE" id="PS00149">
    <property type="entry name" value="SULFATASE_2"/>
    <property type="match status" value="1"/>
</dbReference>
<name>A0A376JYV9_ECOLX</name>
<gene>
    <name evidence="8" type="primary">ydeN</name>
    <name evidence="8" type="ORF">NCTC11181_05002</name>
</gene>
<keyword evidence="6" id="KW-0732">Signal</keyword>
<organism evidence="8 9">
    <name type="scientific">Escherichia coli</name>
    <dbReference type="NCBI Taxonomy" id="562"/>
    <lineage>
        <taxon>Bacteria</taxon>
        <taxon>Pseudomonadati</taxon>
        <taxon>Pseudomonadota</taxon>
        <taxon>Gammaproteobacteria</taxon>
        <taxon>Enterobacterales</taxon>
        <taxon>Enterobacteriaceae</taxon>
        <taxon>Escherichia</taxon>
    </lineage>
</organism>
<dbReference type="SUPFAM" id="SSF53649">
    <property type="entry name" value="Alkaline phosphatase-like"/>
    <property type="match status" value="1"/>
</dbReference>
<dbReference type="Gene3D" id="3.40.720.10">
    <property type="entry name" value="Alkaline Phosphatase, subunit A"/>
    <property type="match status" value="1"/>
</dbReference>
<comment type="PTM">
    <text evidence="5">The conversion to 3-oxoalanine (also known as C-formylglycine, FGly), of a serine or cysteine residue in prokaryotes and of a cysteine residue in eukaryotes, is critical for catalytic activity.</text>
</comment>
<evidence type="ECO:0000313" key="9">
    <source>
        <dbReference type="Proteomes" id="UP000254219"/>
    </source>
</evidence>
<feature type="domain" description="Sulfatase N-terminal" evidence="7">
    <location>
        <begin position="58"/>
        <end position="408"/>
    </location>
</feature>
<comment type="similarity">
    <text evidence="1">Belongs to the sulfatase family.</text>
</comment>
<evidence type="ECO:0000256" key="1">
    <source>
        <dbReference type="ARBA" id="ARBA00008779"/>
    </source>
</evidence>
<evidence type="ECO:0000256" key="4">
    <source>
        <dbReference type="ARBA" id="ARBA00022837"/>
    </source>
</evidence>
<keyword evidence="4" id="KW-0106">Calcium</keyword>
<dbReference type="EC" id="3.1.6.6" evidence="8"/>
<protein>
    <submittedName>
        <fullName evidence="8">Sulfatase ydeN</fullName>
        <ecNumber evidence="8">3.1.6.-</ecNumber>
        <ecNumber evidence="8">3.1.6.6</ecNumber>
    </submittedName>
</protein>
<sequence>MKSALKKSVVSISISLILASGMAAFAAHAADDVKLKATKTNVAFSDFTPTEYSTKGKPNIIVLTMDDLGYGQLPFDKRSFDPKTMENREVVDTYKIGIDKAIEAAQKSTPTLLSLMDEGVRFTNGYVAHGVSGPSRAAIMTGRAPARFGVYSNTDAQDGIPLTETFLPELFQNHGYYTAAVGKWHLSKISNVPVPEDKQTRDYHDNFTTFSAEEWQPQNRGFDYFMGFHAAGTAYYNSPSLFKNRERVPAKGYISDQLTDEAIGVVDRAKTLDQPFMLYLAYNAPHLPNDNPAPDQYQKQFNTGSQTADNYYASVYSVDQGVKRILEQLKKNGQYDNTIILFTSDNGAVIDGPLPLNGAQKGYKSQTYPGGTHTPMFMWWKGKLQPGNYDKLISAMDFYPTALDAADISIPKDLKLDGVSLLPWLQDKKQGEPHKNLTWITSYSHWFDEENIPFWDNYHKFVRHQSDDYPHNPNTEDLSQFSYTVRNNDYSLVYTVENNQLGLYKLTDLQQKDNLAAANPQVVKEMQGVVREFIDSSQPPLSEVNQEKFNNIKKALSEITKPSCGGIFRRLIERDSDARYSQALQFSM</sequence>
<proteinExistence type="inferred from homology"/>
<dbReference type="InterPro" id="IPR050738">
    <property type="entry name" value="Sulfatase"/>
</dbReference>
<feature type="chain" id="PRO_5017044489" evidence="6">
    <location>
        <begin position="30"/>
        <end position="588"/>
    </location>
</feature>
<reference evidence="8 9" key="1">
    <citation type="submission" date="2018-06" db="EMBL/GenBank/DDBJ databases">
        <authorList>
            <consortium name="Pathogen Informatics"/>
            <person name="Doyle S."/>
        </authorList>
    </citation>
    <scope>NUCLEOTIDE SEQUENCE [LARGE SCALE GENOMIC DNA]</scope>
    <source>
        <strain evidence="8 9">NCTC11181</strain>
    </source>
</reference>